<protein>
    <recommendedName>
        <fullName evidence="4">Phytase-like domain-containing protein</fullName>
    </recommendedName>
</protein>
<keyword evidence="1" id="KW-0732">Signal</keyword>
<feature type="signal peptide" evidence="1">
    <location>
        <begin position="1"/>
        <end position="32"/>
    </location>
</feature>
<dbReference type="Gene3D" id="1.10.1330.10">
    <property type="entry name" value="Dockerin domain"/>
    <property type="match status" value="1"/>
</dbReference>
<dbReference type="InterPro" id="IPR018247">
    <property type="entry name" value="EF_Hand_1_Ca_BS"/>
</dbReference>
<keyword evidence="3" id="KW-1185">Reference proteome</keyword>
<proteinExistence type="predicted"/>
<evidence type="ECO:0000313" key="3">
    <source>
        <dbReference type="Proteomes" id="UP000318995"/>
    </source>
</evidence>
<dbReference type="PROSITE" id="PS00018">
    <property type="entry name" value="EF_HAND_1"/>
    <property type="match status" value="5"/>
</dbReference>
<reference evidence="2 3" key="1">
    <citation type="submission" date="2019-02" db="EMBL/GenBank/DDBJ databases">
        <title>Deep-cultivation of Planctomycetes and their phenomic and genomic characterization uncovers novel biology.</title>
        <authorList>
            <person name="Wiegand S."/>
            <person name="Jogler M."/>
            <person name="Boedeker C."/>
            <person name="Pinto D."/>
            <person name="Vollmers J."/>
            <person name="Rivas-Marin E."/>
            <person name="Kohn T."/>
            <person name="Peeters S.H."/>
            <person name="Heuer A."/>
            <person name="Rast P."/>
            <person name="Oberbeckmann S."/>
            <person name="Bunk B."/>
            <person name="Jeske O."/>
            <person name="Meyerdierks A."/>
            <person name="Storesund J.E."/>
            <person name="Kallscheuer N."/>
            <person name="Luecker S."/>
            <person name="Lage O.M."/>
            <person name="Pohl T."/>
            <person name="Merkel B.J."/>
            <person name="Hornburger P."/>
            <person name="Mueller R.-W."/>
            <person name="Bruemmer F."/>
            <person name="Labrenz M."/>
            <person name="Spormann A.M."/>
            <person name="Op Den Camp H."/>
            <person name="Overmann J."/>
            <person name="Amann R."/>
            <person name="Jetten M.S.M."/>
            <person name="Mascher T."/>
            <person name="Medema M.H."/>
            <person name="Devos D.P."/>
            <person name="Kaster A.-K."/>
            <person name="Ovreas L."/>
            <person name="Rohde M."/>
            <person name="Galperin M.Y."/>
            <person name="Jogler C."/>
        </authorList>
    </citation>
    <scope>NUCLEOTIDE SEQUENCE [LARGE SCALE GENOMIC DNA]</scope>
    <source>
        <strain evidence="2 3">Pla111</strain>
    </source>
</reference>
<gene>
    <name evidence="2" type="ORF">Pla111_32010</name>
</gene>
<evidence type="ECO:0000313" key="2">
    <source>
        <dbReference type="EMBL" id="TWT40783.1"/>
    </source>
</evidence>
<dbReference type="AlphaFoldDB" id="A0A5C5VRT2"/>
<dbReference type="GO" id="GO:0000272">
    <property type="term" value="P:polysaccharide catabolic process"/>
    <property type="evidence" value="ECO:0007669"/>
    <property type="project" value="InterPro"/>
</dbReference>
<sequence precursor="true">MLLNLYRTLRPAFLLLAFCMTLAMPAVTRAQADPFSQFNFYFGPSTAGAGNLAGFTVGPGGEIWLAGTTNGTIRRLQESNGVWSGQTYVGLLDLALFHRSEDVIGGITNPDAGGVIGGSAASILLNPAPLTINVTTGTGGTQAITYPAGTIAYLTDAVGVPRFNGVSRPDVGKKVYSFDLRQIDEPTSVQPDYDTASSGPPEIGGIVFGEFGFADWNDVLRPVVSERDLQIQAGSTGSDSFGRQFAWSSDGQWIYAVDSSVNLGGIYRIDPKRTANSSTGIARVWDDGGSDTNMPSLRSEPAILSTSVRNFAPGVFGMGDQIIVEGSRDSGNSGGMNVFFDNRTTNQLAAPQVVFTEQQFRSFADYYSNGPAVNGVGVASNSVPRYFSIASDSGGNLYFWEQETDALFRYDTQGRFIKIASEREQDLFQTAQGVGTATDEIGNLTIRTSTAPGFPVTEIMYADAELDAPVGIFAYKPGDFDRDNDVDAADLSLFAGSIGLRNTAADDEFVRFDLNGNEVAFLSFRTDGQPEIIANGDQRLRHTNNEGMVVDWKDVKILQQFVDFPNGDTNFDFALNFTDLDVMAANYYTLPGQNAETWVTGDFASIDPDYFFLAPDVNLVNEVDLAVIAEAWINDLGQPAPSDSELMGRGYTGQFLADAIAAFGGVGGLDGDYDRDGDVDGADYATWVAAYGAAGVGLDADGNRDGVIDVADYTVWRDNTVINPSGADFNNDGFVDVADYTLWRDSLGQTGVGLAADGNGDGVIDQDDYQVWKDAFGLSAAASAAVPEPSAAVLLLFAMIGKIRRRGVQ</sequence>
<comment type="caution">
    <text evidence="2">The sequence shown here is derived from an EMBL/GenBank/DDBJ whole genome shotgun (WGS) entry which is preliminary data.</text>
</comment>
<dbReference type="SUPFAM" id="SSF50956">
    <property type="entry name" value="Thermostable phytase (3-phytase)"/>
    <property type="match status" value="1"/>
</dbReference>
<evidence type="ECO:0000256" key="1">
    <source>
        <dbReference type="SAM" id="SignalP"/>
    </source>
</evidence>
<name>A0A5C5VRT2_9BACT</name>
<feature type="chain" id="PRO_5023122895" description="Phytase-like domain-containing protein" evidence="1">
    <location>
        <begin position="33"/>
        <end position="809"/>
    </location>
</feature>
<dbReference type="EMBL" id="SJPH01000010">
    <property type="protein sequence ID" value="TWT40783.1"/>
    <property type="molecule type" value="Genomic_DNA"/>
</dbReference>
<evidence type="ECO:0008006" key="4">
    <source>
        <dbReference type="Google" id="ProtNLM"/>
    </source>
</evidence>
<dbReference type="InterPro" id="IPR036439">
    <property type="entry name" value="Dockerin_dom_sf"/>
</dbReference>
<organism evidence="2 3">
    <name type="scientific">Botrimarina hoheduenensis</name>
    <dbReference type="NCBI Taxonomy" id="2528000"/>
    <lineage>
        <taxon>Bacteria</taxon>
        <taxon>Pseudomonadati</taxon>
        <taxon>Planctomycetota</taxon>
        <taxon>Planctomycetia</taxon>
        <taxon>Pirellulales</taxon>
        <taxon>Lacipirellulaceae</taxon>
        <taxon>Botrimarina</taxon>
    </lineage>
</organism>
<accession>A0A5C5VRT2</accession>
<dbReference type="Proteomes" id="UP000318995">
    <property type="component" value="Unassembled WGS sequence"/>
</dbReference>